<name>Q2LQW8_SYNAS</name>
<sequence length="76" mass="8498">MVPGILVFSPKSKAADRIDLIYEGIATKHSVCSLIRLHYNDRIDLIYEGIATPLPFLQTSKPLPDRIDLIYEGIAT</sequence>
<dbReference type="HOGENOM" id="CLU_2653163_0_0_7"/>
<dbReference type="STRING" id="56780.SYN_02244"/>
<reference evidence="1 2" key="1">
    <citation type="journal article" date="2007" name="Proc. Natl. Acad. Sci. U.S.A.">
        <title>The genome of Syntrophus aciditrophicus: life at the thermodynamic limit of microbial growth.</title>
        <authorList>
            <person name="McInerney M.J."/>
            <person name="Rohlin L."/>
            <person name="Mouttaki H."/>
            <person name="Kim U."/>
            <person name="Krupp R.S."/>
            <person name="Rios-Hernandez L."/>
            <person name="Sieber J."/>
            <person name="Struchtemeyer C.G."/>
            <person name="Bhattacharyya A."/>
            <person name="Campbell J.W."/>
            <person name="Gunsalus R.P."/>
        </authorList>
    </citation>
    <scope>NUCLEOTIDE SEQUENCE [LARGE SCALE GENOMIC DNA]</scope>
    <source>
        <strain evidence="1 2">SB</strain>
    </source>
</reference>
<evidence type="ECO:0000313" key="2">
    <source>
        <dbReference type="Proteomes" id="UP000001933"/>
    </source>
</evidence>
<keyword evidence="2" id="KW-1185">Reference proteome</keyword>
<dbReference type="InParanoid" id="Q2LQW8"/>
<dbReference type="AlphaFoldDB" id="Q2LQW8"/>
<protein>
    <submittedName>
        <fullName evidence="1">Hypothetical cytosolic protein</fullName>
    </submittedName>
</protein>
<dbReference type="KEGG" id="sat:SYN_02244"/>
<evidence type="ECO:0000313" key="1">
    <source>
        <dbReference type="EMBL" id="ABC76480.1"/>
    </source>
</evidence>
<accession>Q2LQW8</accession>
<organism evidence="1 2">
    <name type="scientific">Syntrophus aciditrophicus (strain SB)</name>
    <dbReference type="NCBI Taxonomy" id="56780"/>
    <lineage>
        <taxon>Bacteria</taxon>
        <taxon>Pseudomonadati</taxon>
        <taxon>Thermodesulfobacteriota</taxon>
        <taxon>Syntrophia</taxon>
        <taxon>Syntrophales</taxon>
        <taxon>Syntrophaceae</taxon>
        <taxon>Syntrophus</taxon>
    </lineage>
</organism>
<dbReference type="EMBL" id="CP000252">
    <property type="protein sequence ID" value="ABC76480.1"/>
    <property type="molecule type" value="Genomic_DNA"/>
</dbReference>
<gene>
    <name evidence="1" type="ORF">SYN_02244</name>
</gene>
<proteinExistence type="predicted"/>
<dbReference type="Proteomes" id="UP000001933">
    <property type="component" value="Chromosome"/>
</dbReference>